<comment type="caution">
    <text evidence="2">The sequence shown here is derived from an EMBL/GenBank/DDBJ whole genome shotgun (WGS) entry which is preliminary data.</text>
</comment>
<dbReference type="AlphaFoldDB" id="A0A2T3M7R9"/>
<reference evidence="2 3" key="1">
    <citation type="submission" date="2018-01" db="EMBL/GenBank/DDBJ databases">
        <title>Whole genome sequencing of Histamine producing bacteria.</title>
        <authorList>
            <person name="Butler K."/>
        </authorList>
    </citation>
    <scope>NUCLEOTIDE SEQUENCE [LARGE SCALE GENOMIC DNA]</scope>
    <source>
        <strain evidence="2 3">NCIMB 13481</strain>
    </source>
</reference>
<gene>
    <name evidence="2" type="ORF">C9I88_19770</name>
</gene>
<keyword evidence="1" id="KW-1133">Transmembrane helix</keyword>
<organism evidence="2 3">
    <name type="scientific">Photobacterium iliopiscarium</name>
    <dbReference type="NCBI Taxonomy" id="56192"/>
    <lineage>
        <taxon>Bacteria</taxon>
        <taxon>Pseudomonadati</taxon>
        <taxon>Pseudomonadota</taxon>
        <taxon>Gammaproteobacteria</taxon>
        <taxon>Vibrionales</taxon>
        <taxon>Vibrionaceae</taxon>
        <taxon>Photobacterium</taxon>
    </lineage>
</organism>
<dbReference type="RefSeq" id="WP_107238127.1">
    <property type="nucleotide sequence ID" value="NZ_PYLW01000040.1"/>
</dbReference>
<dbReference type="Proteomes" id="UP000241954">
    <property type="component" value="Unassembled WGS sequence"/>
</dbReference>
<proteinExistence type="predicted"/>
<evidence type="ECO:0000256" key="1">
    <source>
        <dbReference type="SAM" id="Phobius"/>
    </source>
</evidence>
<accession>A0A2T3M7R9</accession>
<sequence>MDSYNEVIKVLGGENVVLAALIIFIGKIWLAKIVESHKASLQKQLLDMQAEIETTNKKLDAELQSSTYISQIQLEHEYKIYQEIWILLVELKSATLRLRPIMDYVDPKQSEEERIRERLKFFAEKFGAVFKALEHNRPFYPHEIYEVLDHVCEKCRHESIDSEYTERNNSEYYKEARKNQQEIIDLINRACEVIRDRLRDVRVKPCSVL</sequence>
<keyword evidence="1" id="KW-0812">Transmembrane</keyword>
<evidence type="ECO:0000313" key="3">
    <source>
        <dbReference type="Proteomes" id="UP000241954"/>
    </source>
</evidence>
<dbReference type="EMBL" id="PYLW01000040">
    <property type="protein sequence ID" value="PSV88396.1"/>
    <property type="molecule type" value="Genomic_DNA"/>
</dbReference>
<evidence type="ECO:0000313" key="2">
    <source>
        <dbReference type="EMBL" id="PSV88396.1"/>
    </source>
</evidence>
<feature type="transmembrane region" description="Helical" evidence="1">
    <location>
        <begin position="16"/>
        <end position="34"/>
    </location>
</feature>
<protein>
    <submittedName>
        <fullName evidence="2">Uncharacterized protein</fullName>
    </submittedName>
</protein>
<name>A0A2T3M7R9_9GAMM</name>
<keyword evidence="1" id="KW-0472">Membrane</keyword>